<accession>A0A3N6PAF7</accession>
<keyword evidence="3" id="KW-1185">Reference proteome</keyword>
<sequence>MSSDTDPVPTAKPLPRPDEPDRDDRASVGCDAVVPETDESGRDDDDPSPASSASRDGSGVARCGTCGAAIGPRAYRLSRIVTDGTETTATHYCSKTCFPDESTLEREESSRRSRDWSYCR</sequence>
<dbReference type="EMBL" id="REGA01000014">
    <property type="protein sequence ID" value="RQG93395.1"/>
    <property type="molecule type" value="Genomic_DNA"/>
</dbReference>
<evidence type="ECO:0000256" key="1">
    <source>
        <dbReference type="SAM" id="MobiDB-lite"/>
    </source>
</evidence>
<dbReference type="AlphaFoldDB" id="A0A3N6PAF7"/>
<dbReference type="InterPro" id="IPR055998">
    <property type="entry name" value="DUF7576"/>
</dbReference>
<protein>
    <submittedName>
        <fullName evidence="2">Uncharacterized protein</fullName>
    </submittedName>
</protein>
<proteinExistence type="predicted"/>
<dbReference type="Proteomes" id="UP000282323">
    <property type="component" value="Unassembled WGS sequence"/>
</dbReference>
<comment type="caution">
    <text evidence="2">The sequence shown here is derived from an EMBL/GenBank/DDBJ whole genome shotgun (WGS) entry which is preliminary data.</text>
</comment>
<dbReference type="Pfam" id="PF24461">
    <property type="entry name" value="DUF7576"/>
    <property type="match status" value="1"/>
</dbReference>
<gene>
    <name evidence="2" type="ORF">EA473_15310</name>
</gene>
<evidence type="ECO:0000313" key="3">
    <source>
        <dbReference type="Proteomes" id="UP000282323"/>
    </source>
</evidence>
<dbReference type="RefSeq" id="WP_124196470.1">
    <property type="nucleotide sequence ID" value="NZ_REGA01000014.1"/>
</dbReference>
<evidence type="ECO:0000313" key="2">
    <source>
        <dbReference type="EMBL" id="RQG93395.1"/>
    </source>
</evidence>
<feature type="compositionally biased region" description="Basic and acidic residues" evidence="1">
    <location>
        <begin position="15"/>
        <end position="26"/>
    </location>
</feature>
<feature type="compositionally biased region" description="Acidic residues" evidence="1">
    <location>
        <begin position="36"/>
        <end position="47"/>
    </location>
</feature>
<feature type="compositionally biased region" description="Low complexity" evidence="1">
    <location>
        <begin position="48"/>
        <end position="58"/>
    </location>
</feature>
<dbReference type="OrthoDB" id="157517at2157"/>
<organism evidence="2 3">
    <name type="scientific">Natrarchaeobius chitinivorans</name>
    <dbReference type="NCBI Taxonomy" id="1679083"/>
    <lineage>
        <taxon>Archaea</taxon>
        <taxon>Methanobacteriati</taxon>
        <taxon>Methanobacteriota</taxon>
        <taxon>Stenosarchaea group</taxon>
        <taxon>Halobacteria</taxon>
        <taxon>Halobacteriales</taxon>
        <taxon>Natrialbaceae</taxon>
        <taxon>Natrarchaeobius</taxon>
    </lineage>
</organism>
<name>A0A3N6PAF7_NATCH</name>
<feature type="region of interest" description="Disordered" evidence="1">
    <location>
        <begin position="1"/>
        <end position="63"/>
    </location>
</feature>
<reference evidence="2 3" key="1">
    <citation type="submission" date="2018-10" db="EMBL/GenBank/DDBJ databases">
        <title>Natrarchaeobius chitinivorans gen. nov., sp. nov., and Natrarchaeobius haloalkaliphilus sp. nov., alkaliphilic, chitin-utilizing haloarchaea from hypersaline alkaline lakes.</title>
        <authorList>
            <person name="Sorokin D.Y."/>
            <person name="Elcheninov A.G."/>
            <person name="Kostrikina N.A."/>
            <person name="Bale N.J."/>
            <person name="Sinninghe Damste J.S."/>
            <person name="Khijniak T.V."/>
            <person name="Kublanov I.V."/>
            <person name="Toshchakov S.V."/>
        </authorList>
    </citation>
    <scope>NUCLEOTIDE SEQUENCE [LARGE SCALE GENOMIC DNA]</scope>
    <source>
        <strain evidence="2 3">AArcht4T</strain>
    </source>
</reference>